<name>A0A382LML7_9ZZZZ</name>
<protein>
    <submittedName>
        <fullName evidence="1">Uncharacterized protein</fullName>
    </submittedName>
</protein>
<gene>
    <name evidence="1" type="ORF">METZ01_LOCUS288985</name>
</gene>
<dbReference type="AlphaFoldDB" id="A0A382LML7"/>
<accession>A0A382LML7</accession>
<reference evidence="1" key="1">
    <citation type="submission" date="2018-05" db="EMBL/GenBank/DDBJ databases">
        <authorList>
            <person name="Lanie J.A."/>
            <person name="Ng W.-L."/>
            <person name="Kazmierczak K.M."/>
            <person name="Andrzejewski T.M."/>
            <person name="Davidsen T.M."/>
            <person name="Wayne K.J."/>
            <person name="Tettelin H."/>
            <person name="Glass J.I."/>
            <person name="Rusch D."/>
            <person name="Podicherti R."/>
            <person name="Tsui H.-C.T."/>
            <person name="Winkler M.E."/>
        </authorList>
    </citation>
    <scope>NUCLEOTIDE SEQUENCE</scope>
</reference>
<evidence type="ECO:0000313" key="1">
    <source>
        <dbReference type="EMBL" id="SVC36131.1"/>
    </source>
</evidence>
<dbReference type="EMBL" id="UINC01087081">
    <property type="protein sequence ID" value="SVC36131.1"/>
    <property type="molecule type" value="Genomic_DNA"/>
</dbReference>
<proteinExistence type="predicted"/>
<sequence>VAPFLRLSGPDGERSALAALSIFRDFEGRVRVRIRTAKGDWVEPVEPTAEEEGSLKGALYTANVTWEDDSKFHTLEIRKARSEKGSLRSNMFDLYFDGEKVAQSVQVPGLSTKYQLSVMSRTDAIGNEYSVTVDNFKVYRAKGKRK</sequence>
<feature type="non-terminal residue" evidence="1">
    <location>
        <position position="1"/>
    </location>
</feature>
<organism evidence="1">
    <name type="scientific">marine metagenome</name>
    <dbReference type="NCBI Taxonomy" id="408172"/>
    <lineage>
        <taxon>unclassified sequences</taxon>
        <taxon>metagenomes</taxon>
        <taxon>ecological metagenomes</taxon>
    </lineage>
</organism>